<dbReference type="SMART" id="SM00115">
    <property type="entry name" value="CASc"/>
    <property type="match status" value="1"/>
</dbReference>
<name>A0A8W8N2B3_MAGGI</name>
<evidence type="ECO:0008006" key="9">
    <source>
        <dbReference type="Google" id="ProtNLM"/>
    </source>
</evidence>
<dbReference type="Pfam" id="PF00656">
    <property type="entry name" value="Peptidase_C14"/>
    <property type="match status" value="1"/>
</dbReference>
<dbReference type="InterPro" id="IPR029030">
    <property type="entry name" value="Caspase-like_dom_sf"/>
</dbReference>
<comment type="similarity">
    <text evidence="1 3">Belongs to the peptidase C14A family.</text>
</comment>
<dbReference type="GO" id="GO:0051604">
    <property type="term" value="P:protein maturation"/>
    <property type="evidence" value="ECO:0007669"/>
    <property type="project" value="UniProtKB-ARBA"/>
</dbReference>
<sequence>MAEFKVGNRSKSFPFKREMPMFMSSSRKLDTKSLEKELLSRFKSRRLHPHYHVQMGINRSPRQRLEKSFYPSSRQLAVQSIDRVYHNDVTLPSITCAADDRIGADVIDTFDVHRHKKHDRGHNDKHRHSLPNLKPQSQFNGYSSQGVNFEKQFTSPRLRNSDDASDSRFYTMNKKPRGIAIIINNYEFYKEMIAITNSGPQTLRVIQKGLRRDGSIEDTDKLGCFFRNELHFIVKGYANVPARDMVKILSDVSDDDHAQFDAFVCCIASHGRKGTLFGSDCREIKVHEITGLFTGSRCVSLSGKPKCFFIQGCCGDHFNIKDVLSGPRNIPREHSYIPLTCDFLIAYSMVRNCTEYPARQSESLLYKTLLRYIRKYSHRYDLSSIMVRVKKALAKLQESTIGVDSVFQCNFRAQLSF</sequence>
<dbReference type="GO" id="GO:0004197">
    <property type="term" value="F:cysteine-type endopeptidase activity"/>
    <property type="evidence" value="ECO:0007669"/>
    <property type="project" value="InterPro"/>
</dbReference>
<evidence type="ECO:0000259" key="6">
    <source>
        <dbReference type="PROSITE" id="PS50208"/>
    </source>
</evidence>
<organism evidence="7 8">
    <name type="scientific">Magallana gigas</name>
    <name type="common">Pacific oyster</name>
    <name type="synonym">Crassostrea gigas</name>
    <dbReference type="NCBI Taxonomy" id="29159"/>
    <lineage>
        <taxon>Eukaryota</taxon>
        <taxon>Metazoa</taxon>
        <taxon>Spiralia</taxon>
        <taxon>Lophotrochozoa</taxon>
        <taxon>Mollusca</taxon>
        <taxon>Bivalvia</taxon>
        <taxon>Autobranchia</taxon>
        <taxon>Pteriomorphia</taxon>
        <taxon>Ostreida</taxon>
        <taxon>Ostreoidea</taxon>
        <taxon>Ostreidae</taxon>
        <taxon>Magallana</taxon>
    </lineage>
</organism>
<evidence type="ECO:0000256" key="2">
    <source>
        <dbReference type="ARBA" id="ARBA00022703"/>
    </source>
</evidence>
<feature type="domain" description="Caspase family p10" evidence="5">
    <location>
        <begin position="337"/>
        <end position="399"/>
    </location>
</feature>
<dbReference type="EnsemblMetazoa" id="G5004.1">
    <property type="protein sequence ID" value="G5004.1:cds"/>
    <property type="gene ID" value="G5004"/>
</dbReference>
<dbReference type="InterPro" id="IPR011600">
    <property type="entry name" value="Pept_C14_caspase"/>
</dbReference>
<dbReference type="Gene3D" id="3.40.50.1460">
    <property type="match status" value="1"/>
</dbReference>
<dbReference type="PROSITE" id="PS50207">
    <property type="entry name" value="CASPASE_P10"/>
    <property type="match status" value="1"/>
</dbReference>
<feature type="compositionally biased region" description="Basic residues" evidence="4">
    <location>
        <begin position="117"/>
        <end position="129"/>
    </location>
</feature>
<dbReference type="GO" id="GO:0043067">
    <property type="term" value="P:regulation of programmed cell death"/>
    <property type="evidence" value="ECO:0007669"/>
    <property type="project" value="UniProtKB-ARBA"/>
</dbReference>
<accession>A0A8W8N2B3</accession>
<dbReference type="AlphaFoldDB" id="A0A8W8N2B3"/>
<evidence type="ECO:0000256" key="1">
    <source>
        <dbReference type="ARBA" id="ARBA00010134"/>
    </source>
</evidence>
<evidence type="ECO:0000256" key="3">
    <source>
        <dbReference type="RuleBase" id="RU003971"/>
    </source>
</evidence>
<dbReference type="InterPro" id="IPR001309">
    <property type="entry name" value="Pept_C14_p20"/>
</dbReference>
<dbReference type="PROSITE" id="PS50208">
    <property type="entry name" value="CASPASE_P20"/>
    <property type="match status" value="1"/>
</dbReference>
<protein>
    <recommendedName>
        <fullName evidence="9">Caspase-8</fullName>
    </recommendedName>
</protein>
<keyword evidence="2" id="KW-0053">Apoptosis</keyword>
<feature type="region of interest" description="Disordered" evidence="4">
    <location>
        <begin position="117"/>
        <end position="137"/>
    </location>
</feature>
<dbReference type="InterPro" id="IPR015917">
    <property type="entry name" value="Pept_C14A"/>
</dbReference>
<dbReference type="SUPFAM" id="SSF52129">
    <property type="entry name" value="Caspase-like"/>
    <property type="match status" value="1"/>
</dbReference>
<dbReference type="InterPro" id="IPR002138">
    <property type="entry name" value="Pept_C14_p10"/>
</dbReference>
<dbReference type="PANTHER" id="PTHR48169">
    <property type="entry name" value="DED DOMAIN-CONTAINING PROTEIN"/>
    <property type="match status" value="1"/>
</dbReference>
<keyword evidence="8" id="KW-1185">Reference proteome</keyword>
<dbReference type="GO" id="GO:0005737">
    <property type="term" value="C:cytoplasm"/>
    <property type="evidence" value="ECO:0007669"/>
    <property type="project" value="UniProtKB-ARBA"/>
</dbReference>
<dbReference type="PRINTS" id="PR00376">
    <property type="entry name" value="IL1BCENZYME"/>
</dbReference>
<reference evidence="7" key="1">
    <citation type="submission" date="2022-08" db="UniProtKB">
        <authorList>
            <consortium name="EnsemblMetazoa"/>
        </authorList>
    </citation>
    <scope>IDENTIFICATION</scope>
    <source>
        <strain evidence="7">05x7-T-G4-1.051#20</strain>
    </source>
</reference>
<feature type="domain" description="Caspase family p20" evidence="6">
    <location>
        <begin position="176"/>
        <end position="317"/>
    </location>
</feature>
<dbReference type="GO" id="GO:0006915">
    <property type="term" value="P:apoptotic process"/>
    <property type="evidence" value="ECO:0007669"/>
    <property type="project" value="UniProtKB-KW"/>
</dbReference>
<dbReference type="PANTHER" id="PTHR48169:SF7">
    <property type="entry name" value="CASPASE 10"/>
    <property type="match status" value="1"/>
</dbReference>
<dbReference type="Proteomes" id="UP000005408">
    <property type="component" value="Unassembled WGS sequence"/>
</dbReference>
<evidence type="ECO:0000313" key="7">
    <source>
        <dbReference type="EnsemblMetazoa" id="G5004.1:cds"/>
    </source>
</evidence>
<dbReference type="GO" id="GO:0006508">
    <property type="term" value="P:proteolysis"/>
    <property type="evidence" value="ECO:0007669"/>
    <property type="project" value="InterPro"/>
</dbReference>
<evidence type="ECO:0000313" key="8">
    <source>
        <dbReference type="Proteomes" id="UP000005408"/>
    </source>
</evidence>
<evidence type="ECO:0000259" key="5">
    <source>
        <dbReference type="PROSITE" id="PS50207"/>
    </source>
</evidence>
<proteinExistence type="inferred from homology"/>
<evidence type="ECO:0000256" key="4">
    <source>
        <dbReference type="SAM" id="MobiDB-lite"/>
    </source>
</evidence>